<sequence length="222" mass="26060">MATPMSKEVGGMGDMEDETRRTLYWQLYDGICAIGEQHKGLLAQMERLAEDRAVSGYLHDLEDKLGEALFILDTRNRPREEHHDHGRRVPTDGLHRTTGEHATGRRAPPLDETLQTYELELLLKERNLIRQWQHEKRLLNQSMLAYNRQATRLCWQMRSIEEAREHQKGMNDKDRREAEAERQLRLDALLNEEYQRMCMQEAASRDHGPSQKRQTAPISAWF</sequence>
<keyword evidence="3" id="KW-1185">Reference proteome</keyword>
<dbReference type="GeneID" id="34595103"/>
<dbReference type="AlphaFoldDB" id="A0A178BLX6"/>
<reference evidence="2 3" key="1">
    <citation type="submission" date="2016-03" db="EMBL/GenBank/DDBJ databases">
        <title>The draft genome sequence of Fonsecaea nubica causative agent of cutaneous subcutaneous infection in human host.</title>
        <authorList>
            <person name="Costa F."/>
            <person name="Sybren D.H."/>
            <person name="Raittz R.T."/>
            <person name="Weiss V.A."/>
            <person name="Leao A.C."/>
            <person name="Gomes R."/>
            <person name="De Souza E.M."/>
            <person name="Pedrosa F.O."/>
            <person name="Steffens M.B."/>
            <person name="Bombassaro A."/>
            <person name="Tadra-Sfeir M.Z."/>
            <person name="Moreno L.F."/>
            <person name="Najafzadeh M.J."/>
            <person name="Felipe M.S."/>
            <person name="Teixeira M."/>
            <person name="Sun J."/>
            <person name="Xi L."/>
            <person name="Castro M.A."/>
            <person name="Vicente V.A."/>
        </authorList>
    </citation>
    <scope>NUCLEOTIDE SEQUENCE [LARGE SCALE GENOMIC DNA]</scope>
    <source>
        <strain evidence="2 3">CBS 269.64</strain>
    </source>
</reference>
<comment type="caution">
    <text evidence="2">The sequence shown here is derived from an EMBL/GenBank/DDBJ whole genome shotgun (WGS) entry which is preliminary data.</text>
</comment>
<gene>
    <name evidence="2" type="ORF">AYO20_11733</name>
</gene>
<feature type="compositionally biased region" description="Polar residues" evidence="1">
    <location>
        <begin position="211"/>
        <end position="222"/>
    </location>
</feature>
<evidence type="ECO:0000313" key="3">
    <source>
        <dbReference type="Proteomes" id="UP000185904"/>
    </source>
</evidence>
<feature type="region of interest" description="Disordered" evidence="1">
    <location>
        <begin position="77"/>
        <end position="107"/>
    </location>
</feature>
<evidence type="ECO:0000256" key="1">
    <source>
        <dbReference type="SAM" id="MobiDB-lite"/>
    </source>
</evidence>
<feature type="compositionally biased region" description="Basic and acidic residues" evidence="1">
    <location>
        <begin position="77"/>
        <end position="103"/>
    </location>
</feature>
<organism evidence="2 3">
    <name type="scientific">Fonsecaea nubica</name>
    <dbReference type="NCBI Taxonomy" id="856822"/>
    <lineage>
        <taxon>Eukaryota</taxon>
        <taxon>Fungi</taxon>
        <taxon>Dikarya</taxon>
        <taxon>Ascomycota</taxon>
        <taxon>Pezizomycotina</taxon>
        <taxon>Eurotiomycetes</taxon>
        <taxon>Chaetothyriomycetidae</taxon>
        <taxon>Chaetothyriales</taxon>
        <taxon>Herpotrichiellaceae</taxon>
        <taxon>Fonsecaea</taxon>
    </lineage>
</organism>
<feature type="region of interest" description="Disordered" evidence="1">
    <location>
        <begin position="201"/>
        <end position="222"/>
    </location>
</feature>
<dbReference type="Proteomes" id="UP000185904">
    <property type="component" value="Unassembled WGS sequence"/>
</dbReference>
<name>A0A178BLX6_9EURO</name>
<accession>A0A178BLX6</accession>
<dbReference type="EMBL" id="LVCJ01000192">
    <property type="protein sequence ID" value="OAL18640.1"/>
    <property type="molecule type" value="Genomic_DNA"/>
</dbReference>
<protein>
    <submittedName>
        <fullName evidence="2">Uncharacterized protein</fullName>
    </submittedName>
</protein>
<evidence type="ECO:0000313" key="2">
    <source>
        <dbReference type="EMBL" id="OAL18640.1"/>
    </source>
</evidence>
<dbReference type="RefSeq" id="XP_022494078.1">
    <property type="nucleotide sequence ID" value="XM_022649950.1"/>
</dbReference>
<proteinExistence type="predicted"/>